<sequence length="103" mass="11206">MRGAMSERGDPRPLFGRGGDSPFASARVEKGAKRLIVRVGGEAAQRLLREEEQEQGILTSGDTRHSVLILCLSFIRGLGALEKGASPRWCNAVKRQQESSQNA</sequence>
<evidence type="ECO:0000313" key="2">
    <source>
        <dbReference type="EMBL" id="RMC03202.1"/>
    </source>
</evidence>
<reference evidence="2 3" key="1">
    <citation type="submission" date="2018-07" db="EMBL/GenBank/DDBJ databases">
        <title>A high quality draft genome assembly of the barn swallow (H. rustica rustica).</title>
        <authorList>
            <person name="Formenti G."/>
            <person name="Chiara M."/>
            <person name="Poveda L."/>
            <person name="Francoijs K.-J."/>
            <person name="Bonisoli-Alquati A."/>
            <person name="Canova L."/>
            <person name="Gianfranceschi L."/>
            <person name="Horner D.S."/>
            <person name="Saino N."/>
        </authorList>
    </citation>
    <scope>NUCLEOTIDE SEQUENCE [LARGE SCALE GENOMIC DNA]</scope>
    <source>
        <strain evidence="2">Chelidonia</strain>
        <tissue evidence="2">Blood</tissue>
    </source>
</reference>
<name>A0A3M0JQA2_HIRRU</name>
<evidence type="ECO:0000313" key="3">
    <source>
        <dbReference type="Proteomes" id="UP000269221"/>
    </source>
</evidence>
<dbReference type="EMBL" id="QRBI01000131">
    <property type="protein sequence ID" value="RMC03202.1"/>
    <property type="molecule type" value="Genomic_DNA"/>
</dbReference>
<protein>
    <submittedName>
        <fullName evidence="2">Uncharacterized protein</fullName>
    </submittedName>
</protein>
<dbReference type="Proteomes" id="UP000269221">
    <property type="component" value="Unassembled WGS sequence"/>
</dbReference>
<comment type="caution">
    <text evidence="2">The sequence shown here is derived from an EMBL/GenBank/DDBJ whole genome shotgun (WGS) entry which is preliminary data.</text>
</comment>
<organism evidence="2 3">
    <name type="scientific">Hirundo rustica rustica</name>
    <dbReference type="NCBI Taxonomy" id="333673"/>
    <lineage>
        <taxon>Eukaryota</taxon>
        <taxon>Metazoa</taxon>
        <taxon>Chordata</taxon>
        <taxon>Craniata</taxon>
        <taxon>Vertebrata</taxon>
        <taxon>Euteleostomi</taxon>
        <taxon>Archelosauria</taxon>
        <taxon>Archosauria</taxon>
        <taxon>Dinosauria</taxon>
        <taxon>Saurischia</taxon>
        <taxon>Theropoda</taxon>
        <taxon>Coelurosauria</taxon>
        <taxon>Aves</taxon>
        <taxon>Neognathae</taxon>
        <taxon>Neoaves</taxon>
        <taxon>Telluraves</taxon>
        <taxon>Australaves</taxon>
        <taxon>Passeriformes</taxon>
        <taxon>Sylvioidea</taxon>
        <taxon>Hirundinidae</taxon>
        <taxon>Hirundo</taxon>
    </lineage>
</organism>
<evidence type="ECO:0000256" key="1">
    <source>
        <dbReference type="SAM" id="MobiDB-lite"/>
    </source>
</evidence>
<feature type="compositionally biased region" description="Basic and acidic residues" evidence="1">
    <location>
        <begin position="1"/>
        <end position="11"/>
    </location>
</feature>
<dbReference type="AlphaFoldDB" id="A0A3M0JQA2"/>
<gene>
    <name evidence="2" type="ORF">DUI87_20396</name>
</gene>
<proteinExistence type="predicted"/>
<keyword evidence="3" id="KW-1185">Reference proteome</keyword>
<feature type="region of interest" description="Disordered" evidence="1">
    <location>
        <begin position="1"/>
        <end position="23"/>
    </location>
</feature>
<accession>A0A3M0JQA2</accession>